<sequence length="74" mass="8717">MQHLFRLVLVLYPVEFQAEYGRAQVQMFLDNLRAEYRARGKTKALRLSLEMVMDGIWAALAEQWGVLKQDLRYA</sequence>
<dbReference type="RefSeq" id="WP_230841944.1">
    <property type="nucleotide sequence ID" value="NZ_CP063845.1"/>
</dbReference>
<accession>A0ABY3PMP7</accession>
<name>A0ABY3PMP7_9CYAN</name>
<gene>
    <name evidence="1" type="ORF">ISF26_01115</name>
</gene>
<keyword evidence="2" id="KW-1185">Reference proteome</keyword>
<protein>
    <submittedName>
        <fullName evidence="1">Uncharacterized protein</fullName>
    </submittedName>
</protein>
<reference evidence="1 2" key="1">
    <citation type="journal article" date="2021" name="Genome Biol. Evol.">
        <title>Complete Genome Sequencing of a Novel Gloeobacter Species from a Waterfall Cave in Mexico.</title>
        <authorList>
            <person name="Saw J.H."/>
            <person name="Cardona T."/>
            <person name="Montejano G."/>
        </authorList>
    </citation>
    <scope>NUCLEOTIDE SEQUENCE [LARGE SCALE GENOMIC DNA]</scope>
    <source>
        <strain evidence="1">MG652769</strain>
    </source>
</reference>
<proteinExistence type="predicted"/>
<organism evidence="1 2">
    <name type="scientific">Gloeobacter morelensis MG652769</name>
    <dbReference type="NCBI Taxonomy" id="2781736"/>
    <lineage>
        <taxon>Bacteria</taxon>
        <taxon>Bacillati</taxon>
        <taxon>Cyanobacteriota</taxon>
        <taxon>Cyanophyceae</taxon>
        <taxon>Gloeobacterales</taxon>
        <taxon>Gloeobacteraceae</taxon>
        <taxon>Gloeobacter</taxon>
        <taxon>Gloeobacter morelensis</taxon>
    </lineage>
</organism>
<evidence type="ECO:0000313" key="2">
    <source>
        <dbReference type="Proteomes" id="UP001054846"/>
    </source>
</evidence>
<dbReference type="EMBL" id="CP063845">
    <property type="protein sequence ID" value="UFP94879.1"/>
    <property type="molecule type" value="Genomic_DNA"/>
</dbReference>
<evidence type="ECO:0000313" key="1">
    <source>
        <dbReference type="EMBL" id="UFP94879.1"/>
    </source>
</evidence>
<dbReference type="Proteomes" id="UP001054846">
    <property type="component" value="Chromosome"/>
</dbReference>